<evidence type="ECO:0000313" key="5">
    <source>
        <dbReference type="Proteomes" id="UP001249851"/>
    </source>
</evidence>
<comment type="cofactor">
    <cofactor evidence="1">
        <name>a divalent metal cation</name>
        <dbReference type="ChEBI" id="CHEBI:60240"/>
    </cofactor>
</comment>
<sequence>MRTGHSRTGARDGEILGRVHCPSAPNINLRNPRTAGRGHCLQIMATFKDARDLLLDTFEDDELSEDQFLLLNDLNTSKNPDFPSECYGKFDFGDMDDSECLAEFCFHKSDIPVFLDILQLPQTFVCRQGTKCDGIEGICIALRRAAYRCRYSDLIPRFGRPVAELSMISNLVLDTIYQQHHHRITQWNNTVLSPELLETYAHPVHQKGSPLSNCFGFIDGTVRPICRPRENQRIVDNGHKRVHALKFQSVALPNGLIANMYGPVEGKKHDSSMLTDSGLLHQLEHHAFSRAGEPMALYGDPAYPLRVHLQVPYRCAGMTPQMEEYNKAMSAVRIFVEWLFGDILNYFKFLDFKKNLKISLSAVGKMYITCAILRNALTCMYGNSTSEFFDLDPPSVYDYFA</sequence>
<dbReference type="GO" id="GO:0046872">
    <property type="term" value="F:metal ion binding"/>
    <property type="evidence" value="ECO:0007669"/>
    <property type="project" value="UniProtKB-KW"/>
</dbReference>
<name>A0AAD9QPE8_ACRCE</name>
<gene>
    <name evidence="4" type="ORF">P5673_011712</name>
</gene>
<reference evidence="4" key="2">
    <citation type="journal article" date="2023" name="Science">
        <title>Genomic signatures of disease resistance in endangered staghorn corals.</title>
        <authorList>
            <person name="Vollmer S.V."/>
            <person name="Selwyn J.D."/>
            <person name="Despard B.A."/>
            <person name="Roesel C.L."/>
        </authorList>
    </citation>
    <scope>NUCLEOTIDE SEQUENCE</scope>
    <source>
        <strain evidence="4">K2</strain>
    </source>
</reference>
<evidence type="ECO:0000256" key="2">
    <source>
        <dbReference type="ARBA" id="ARBA00022723"/>
    </source>
</evidence>
<feature type="domain" description="DDE Tnp4" evidence="3">
    <location>
        <begin position="218"/>
        <end position="375"/>
    </location>
</feature>
<dbReference type="EMBL" id="JARQWQ010000021">
    <property type="protein sequence ID" value="KAK2564998.1"/>
    <property type="molecule type" value="Genomic_DNA"/>
</dbReference>
<proteinExistence type="predicted"/>
<evidence type="ECO:0000313" key="4">
    <source>
        <dbReference type="EMBL" id="KAK2564998.1"/>
    </source>
</evidence>
<accession>A0AAD9QPE8</accession>
<comment type="caution">
    <text evidence="4">The sequence shown here is derived from an EMBL/GenBank/DDBJ whole genome shotgun (WGS) entry which is preliminary data.</text>
</comment>
<evidence type="ECO:0000259" key="3">
    <source>
        <dbReference type="Pfam" id="PF13359"/>
    </source>
</evidence>
<keyword evidence="2" id="KW-0479">Metal-binding</keyword>
<dbReference type="AlphaFoldDB" id="A0AAD9QPE8"/>
<keyword evidence="5" id="KW-1185">Reference proteome</keyword>
<organism evidence="4 5">
    <name type="scientific">Acropora cervicornis</name>
    <name type="common">Staghorn coral</name>
    <dbReference type="NCBI Taxonomy" id="6130"/>
    <lineage>
        <taxon>Eukaryota</taxon>
        <taxon>Metazoa</taxon>
        <taxon>Cnidaria</taxon>
        <taxon>Anthozoa</taxon>
        <taxon>Hexacorallia</taxon>
        <taxon>Scleractinia</taxon>
        <taxon>Astrocoeniina</taxon>
        <taxon>Acroporidae</taxon>
        <taxon>Acropora</taxon>
    </lineage>
</organism>
<dbReference type="PANTHER" id="PTHR34615:SF1">
    <property type="entry name" value="PX DOMAIN-CONTAINING PROTEIN"/>
    <property type="match status" value="1"/>
</dbReference>
<reference evidence="4" key="1">
    <citation type="journal article" date="2023" name="G3 (Bethesda)">
        <title>Whole genome assembly and annotation of the endangered Caribbean coral Acropora cervicornis.</title>
        <authorList>
            <person name="Selwyn J.D."/>
            <person name="Vollmer S.V."/>
        </authorList>
    </citation>
    <scope>NUCLEOTIDE SEQUENCE</scope>
    <source>
        <strain evidence="4">K2</strain>
    </source>
</reference>
<dbReference type="InterPro" id="IPR027806">
    <property type="entry name" value="HARBI1_dom"/>
</dbReference>
<dbReference type="PANTHER" id="PTHR34615">
    <property type="entry name" value="PX DOMAIN-CONTAINING PROTEIN"/>
    <property type="match status" value="1"/>
</dbReference>
<dbReference type="Pfam" id="PF13359">
    <property type="entry name" value="DDE_Tnp_4"/>
    <property type="match status" value="1"/>
</dbReference>
<protein>
    <recommendedName>
        <fullName evidence="3">DDE Tnp4 domain-containing protein</fullName>
    </recommendedName>
</protein>
<evidence type="ECO:0000256" key="1">
    <source>
        <dbReference type="ARBA" id="ARBA00001968"/>
    </source>
</evidence>
<dbReference type="Proteomes" id="UP001249851">
    <property type="component" value="Unassembled WGS sequence"/>
</dbReference>